<accession>A0A0P0WZ98</accession>
<feature type="transmembrane region" description="Helical" evidence="10">
    <location>
        <begin position="20"/>
        <end position="43"/>
    </location>
</feature>
<name>A0A0P0WZ98_ORYSJ</name>
<protein>
    <recommendedName>
        <fullName evidence="2">H(+)-exporting diphosphatase</fullName>
        <ecNumber evidence="2">7.1.3.1</ecNumber>
    </recommendedName>
</protein>
<keyword evidence="3" id="KW-0813">Transport</keyword>
<sequence length="123" mass="12939">MNPSARISQVAMAAILPDLATQVLVPAAAVVGIAFAVVQWVLVSKVKMTAERRGGEGSPGAAAGKDGGAASEYLIEEEEGLNEHNVVEKCSEIQHAISEGEGGGLTHPRVLFVFFFLAFFGWI</sequence>
<gene>
    <name evidence="11" type="primary">P0017B12.8-2</name>
</gene>
<keyword evidence="4 10" id="KW-0812">Transmembrane</keyword>
<keyword evidence="5" id="KW-0460">Magnesium</keyword>
<dbReference type="GO" id="GO:0004427">
    <property type="term" value="F:inorganic diphosphate phosphatase activity"/>
    <property type="evidence" value="ECO:0007669"/>
    <property type="project" value="InterPro"/>
</dbReference>
<comment type="subcellular location">
    <subcellularLocation>
        <location evidence="1">Endomembrane system</location>
        <topology evidence="1">Multi-pass membrane protein</topology>
    </subcellularLocation>
</comment>
<evidence type="ECO:0000313" key="11">
    <source>
        <dbReference type="EMBL" id="BAD37432.1"/>
    </source>
</evidence>
<dbReference type="Gramene" id="Os06t0644200-02">
    <property type="protein sequence ID" value="Os06t0644200-02"/>
    <property type="gene ID" value="Os06g0644200"/>
</dbReference>
<dbReference type="AlphaFoldDB" id="A0A0P0WZ98"/>
<evidence type="ECO:0000256" key="4">
    <source>
        <dbReference type="ARBA" id="ARBA00022692"/>
    </source>
</evidence>
<evidence type="ECO:0000256" key="7">
    <source>
        <dbReference type="ARBA" id="ARBA00022989"/>
    </source>
</evidence>
<dbReference type="EC" id="7.1.3.1" evidence="2"/>
<dbReference type="InterPro" id="IPR004131">
    <property type="entry name" value="PPase-energised_H-pump"/>
</dbReference>
<keyword evidence="7 10" id="KW-1133">Transmembrane helix</keyword>
<evidence type="ECO:0000256" key="3">
    <source>
        <dbReference type="ARBA" id="ARBA00022448"/>
    </source>
</evidence>
<keyword evidence="8" id="KW-0406">Ion transport</keyword>
<evidence type="ECO:0000256" key="2">
    <source>
        <dbReference type="ARBA" id="ARBA00013242"/>
    </source>
</evidence>
<evidence type="ECO:0000256" key="9">
    <source>
        <dbReference type="ARBA" id="ARBA00023136"/>
    </source>
</evidence>
<evidence type="ECO:0000256" key="10">
    <source>
        <dbReference type="SAM" id="Phobius"/>
    </source>
</evidence>
<dbReference type="GO" id="GO:0012505">
    <property type="term" value="C:endomembrane system"/>
    <property type="evidence" value="ECO:0007669"/>
    <property type="project" value="UniProtKB-SubCell"/>
</dbReference>
<reference evidence="12" key="1">
    <citation type="journal article" date="2005" name="Nature">
        <title>The map-based sequence of the rice genome.</title>
        <authorList>
            <consortium name="International rice genome sequencing project (IRGSP)"/>
            <person name="Matsumoto T."/>
            <person name="Wu J."/>
            <person name="Kanamori H."/>
            <person name="Katayose Y."/>
            <person name="Fujisawa M."/>
            <person name="Namiki N."/>
            <person name="Mizuno H."/>
            <person name="Yamamoto K."/>
            <person name="Antonio B.A."/>
            <person name="Baba T."/>
            <person name="Sakata K."/>
            <person name="Nagamura Y."/>
            <person name="Aoki H."/>
            <person name="Arikawa K."/>
            <person name="Arita K."/>
            <person name="Bito T."/>
            <person name="Chiden Y."/>
            <person name="Fujitsuka N."/>
            <person name="Fukunaka R."/>
            <person name="Hamada M."/>
            <person name="Harada C."/>
            <person name="Hayashi A."/>
            <person name="Hijishita S."/>
            <person name="Honda M."/>
            <person name="Hosokawa S."/>
            <person name="Ichikawa Y."/>
            <person name="Idonuma A."/>
            <person name="Iijima M."/>
            <person name="Ikeda M."/>
            <person name="Ikeno M."/>
            <person name="Ito K."/>
            <person name="Ito S."/>
            <person name="Ito T."/>
            <person name="Ito Y."/>
            <person name="Ito Y."/>
            <person name="Iwabuchi A."/>
            <person name="Kamiya K."/>
            <person name="Karasawa W."/>
            <person name="Kurita K."/>
            <person name="Katagiri S."/>
            <person name="Kikuta A."/>
            <person name="Kobayashi H."/>
            <person name="Kobayashi N."/>
            <person name="Machita K."/>
            <person name="Maehara T."/>
            <person name="Masukawa M."/>
            <person name="Mizubayashi T."/>
            <person name="Mukai Y."/>
            <person name="Nagasaki H."/>
            <person name="Nagata Y."/>
            <person name="Naito S."/>
            <person name="Nakashima M."/>
            <person name="Nakama Y."/>
            <person name="Nakamichi Y."/>
            <person name="Nakamura M."/>
            <person name="Meguro A."/>
            <person name="Negishi M."/>
            <person name="Ohta I."/>
            <person name="Ohta T."/>
            <person name="Okamoto M."/>
            <person name="Ono N."/>
            <person name="Saji S."/>
            <person name="Sakaguchi M."/>
            <person name="Sakai K."/>
            <person name="Shibata M."/>
            <person name="Shimokawa T."/>
            <person name="Song J."/>
            <person name="Takazaki Y."/>
            <person name="Terasawa K."/>
            <person name="Tsugane M."/>
            <person name="Tsuji K."/>
            <person name="Ueda S."/>
            <person name="Waki K."/>
            <person name="Yamagata H."/>
            <person name="Yamamoto M."/>
            <person name="Yamamoto S."/>
            <person name="Yamane H."/>
            <person name="Yoshiki S."/>
            <person name="Yoshihara R."/>
            <person name="Yukawa K."/>
            <person name="Zhong H."/>
            <person name="Yano M."/>
            <person name="Yuan Q."/>
            <person name="Ouyang S."/>
            <person name="Liu J."/>
            <person name="Jones K.M."/>
            <person name="Gansberger K."/>
            <person name="Moffat K."/>
            <person name="Hill J."/>
            <person name="Bera J."/>
            <person name="Fadrosh D."/>
            <person name="Jin S."/>
            <person name="Johri S."/>
            <person name="Kim M."/>
            <person name="Overton L."/>
            <person name="Reardon M."/>
            <person name="Tsitrin T."/>
            <person name="Vuong H."/>
            <person name="Weaver B."/>
            <person name="Ciecko A."/>
            <person name="Tallon L."/>
            <person name="Jackson J."/>
            <person name="Pai G."/>
            <person name="Aken S.V."/>
            <person name="Utterback T."/>
            <person name="Reidmuller S."/>
            <person name="Feldblyum T."/>
            <person name="Hsiao J."/>
            <person name="Zismann V."/>
            <person name="Iobst S."/>
            <person name="de Vazeille A.R."/>
            <person name="Buell C.R."/>
            <person name="Ying K."/>
            <person name="Li Y."/>
            <person name="Lu T."/>
            <person name="Huang Y."/>
            <person name="Zhao Q."/>
            <person name="Feng Q."/>
            <person name="Zhang L."/>
            <person name="Zhu J."/>
            <person name="Weng Q."/>
            <person name="Mu J."/>
            <person name="Lu Y."/>
            <person name="Fan D."/>
            <person name="Liu Y."/>
            <person name="Guan J."/>
            <person name="Zhang Y."/>
            <person name="Yu S."/>
            <person name="Liu X."/>
            <person name="Zhang Y."/>
            <person name="Hong G."/>
            <person name="Han B."/>
            <person name="Choisne N."/>
            <person name="Demange N."/>
            <person name="Orjeda G."/>
            <person name="Samain S."/>
            <person name="Cattolico L."/>
            <person name="Pelletier E."/>
            <person name="Couloux A."/>
            <person name="Segurens B."/>
            <person name="Wincker P."/>
            <person name="D'Hont A."/>
            <person name="Scarpelli C."/>
            <person name="Weissenbach J."/>
            <person name="Salanoubat M."/>
            <person name="Quetier F."/>
            <person name="Yu Y."/>
            <person name="Kim H.R."/>
            <person name="Rambo T."/>
            <person name="Currie J."/>
            <person name="Collura K."/>
            <person name="Luo M."/>
            <person name="Yang T."/>
            <person name="Ammiraju J.S.S."/>
            <person name="Engler F."/>
            <person name="Soderlund C."/>
            <person name="Wing R.A."/>
            <person name="Palmer L.E."/>
            <person name="de la Bastide M."/>
            <person name="Spiegel L."/>
            <person name="Nascimento L."/>
            <person name="Zutavern T."/>
            <person name="O'Shaughnessy A."/>
            <person name="Dike S."/>
            <person name="Dedhia N."/>
            <person name="Preston R."/>
            <person name="Balija V."/>
            <person name="McCombie W.R."/>
            <person name="Chow T."/>
            <person name="Chen H."/>
            <person name="Chung M."/>
            <person name="Chen C."/>
            <person name="Shaw J."/>
            <person name="Wu H."/>
            <person name="Hsiao K."/>
            <person name="Chao Y."/>
            <person name="Chu M."/>
            <person name="Cheng C."/>
            <person name="Hour A."/>
            <person name="Lee P."/>
            <person name="Lin S."/>
            <person name="Lin Y."/>
            <person name="Liou J."/>
            <person name="Liu S."/>
            <person name="Hsing Y."/>
            <person name="Raghuvanshi S."/>
            <person name="Mohanty A."/>
            <person name="Bharti A.K."/>
            <person name="Gaur A."/>
            <person name="Gupta V."/>
            <person name="Kumar D."/>
            <person name="Ravi V."/>
            <person name="Vij S."/>
            <person name="Kapur A."/>
            <person name="Khurana P."/>
            <person name="Khurana P."/>
            <person name="Khurana J.P."/>
            <person name="Tyagi A.K."/>
            <person name="Gaikwad K."/>
            <person name="Singh A."/>
            <person name="Dalal V."/>
            <person name="Srivastava S."/>
            <person name="Dixit A."/>
            <person name="Pal A.K."/>
            <person name="Ghazi I.A."/>
            <person name="Yadav M."/>
            <person name="Pandit A."/>
            <person name="Bhargava A."/>
            <person name="Sureshbabu K."/>
            <person name="Batra K."/>
            <person name="Sharma T.R."/>
            <person name="Mohapatra T."/>
            <person name="Singh N.K."/>
            <person name="Messing J."/>
            <person name="Nelson A.B."/>
            <person name="Fuks G."/>
            <person name="Kavchok S."/>
            <person name="Keizer G."/>
            <person name="Linton E."/>
            <person name="Llaca V."/>
            <person name="Song R."/>
            <person name="Tanyolac B."/>
            <person name="Young S."/>
            <person name="Ho-Il K."/>
            <person name="Hahn J.H."/>
            <person name="Sangsakoo G."/>
            <person name="Vanavichit A."/>
            <person name="de Mattos Luiz.A.T."/>
            <person name="Zimmer P.D."/>
            <person name="Malone G."/>
            <person name="Dellagostin O."/>
            <person name="de Oliveira A.C."/>
            <person name="Bevan M."/>
            <person name="Bancroft I."/>
            <person name="Minx P."/>
            <person name="Cordum H."/>
            <person name="Wilson R."/>
            <person name="Cheng Z."/>
            <person name="Jin W."/>
            <person name="Jiang J."/>
            <person name="Leong S.A."/>
            <person name="Iwama H."/>
            <person name="Gojobori T."/>
            <person name="Itoh T."/>
            <person name="Niimura Y."/>
            <person name="Fujii Y."/>
            <person name="Habara T."/>
            <person name="Sakai H."/>
            <person name="Sato Y."/>
            <person name="Wilson G."/>
            <person name="Kumar K."/>
            <person name="McCouch S."/>
            <person name="Juretic N."/>
            <person name="Hoen D."/>
            <person name="Wright S."/>
            <person name="Bruskiewich R."/>
            <person name="Bureau T."/>
            <person name="Miyao A."/>
            <person name="Hirochika H."/>
            <person name="Nishikawa T."/>
            <person name="Kadowaki K."/>
            <person name="Sugiura M."/>
            <person name="Burr B."/>
            <person name="Sasaki T."/>
        </authorList>
    </citation>
    <scope>NUCLEOTIDE SEQUENCE [LARGE SCALE GENOMIC DNA]</scope>
    <source>
        <strain evidence="12">cv. Nipponbare</strain>
    </source>
</reference>
<keyword evidence="9 10" id="KW-0472">Membrane</keyword>
<evidence type="ECO:0000256" key="8">
    <source>
        <dbReference type="ARBA" id="ARBA00023065"/>
    </source>
</evidence>
<evidence type="ECO:0000256" key="6">
    <source>
        <dbReference type="ARBA" id="ARBA00022967"/>
    </source>
</evidence>
<dbReference type="PANTHER" id="PTHR31998">
    <property type="entry name" value="K(+)-INSENSITIVE PYROPHOSPHATE-ENERGIZED PROTON PUMP"/>
    <property type="match status" value="1"/>
</dbReference>
<organism evidence="11 12">
    <name type="scientific">Oryza sativa subsp. japonica</name>
    <name type="common">Rice</name>
    <dbReference type="NCBI Taxonomy" id="39947"/>
    <lineage>
        <taxon>Eukaryota</taxon>
        <taxon>Viridiplantae</taxon>
        <taxon>Streptophyta</taxon>
        <taxon>Embryophyta</taxon>
        <taxon>Tracheophyta</taxon>
        <taxon>Spermatophyta</taxon>
        <taxon>Magnoliopsida</taxon>
        <taxon>Liliopsida</taxon>
        <taxon>Poales</taxon>
        <taxon>Poaceae</taxon>
        <taxon>BOP clade</taxon>
        <taxon>Oryzoideae</taxon>
        <taxon>Oryzeae</taxon>
        <taxon>Oryzinae</taxon>
        <taxon>Oryza</taxon>
        <taxon>Oryza sativa</taxon>
    </lineage>
</organism>
<evidence type="ECO:0000256" key="5">
    <source>
        <dbReference type="ARBA" id="ARBA00022842"/>
    </source>
</evidence>
<reference evidence="12" key="2">
    <citation type="journal article" date="2008" name="Nucleic Acids Res.">
        <title>The rice annotation project database (RAP-DB): 2008 update.</title>
        <authorList>
            <consortium name="The rice annotation project (RAP)"/>
        </authorList>
    </citation>
    <scope>GENOME REANNOTATION</scope>
    <source>
        <strain evidence="12">cv. Nipponbare</strain>
    </source>
</reference>
<evidence type="ECO:0000313" key="12">
    <source>
        <dbReference type="Proteomes" id="UP000000763"/>
    </source>
</evidence>
<proteinExistence type="predicted"/>
<dbReference type="GO" id="GO:0009678">
    <property type="term" value="F:diphosphate hydrolysis-driven proton transmembrane transporter activity"/>
    <property type="evidence" value="ECO:0007669"/>
    <property type="project" value="UniProtKB-EC"/>
</dbReference>
<keyword evidence="6" id="KW-1278">Translocase</keyword>
<dbReference type="EMBL" id="AP003568">
    <property type="protein sequence ID" value="BAD37432.1"/>
    <property type="molecule type" value="Genomic_DNA"/>
</dbReference>
<dbReference type="GO" id="GO:0016020">
    <property type="term" value="C:membrane"/>
    <property type="evidence" value="ECO:0007669"/>
    <property type="project" value="InterPro"/>
</dbReference>
<dbReference type="Proteomes" id="UP000000763">
    <property type="component" value="Chromosome 6"/>
</dbReference>
<evidence type="ECO:0000256" key="1">
    <source>
        <dbReference type="ARBA" id="ARBA00004127"/>
    </source>
</evidence>